<dbReference type="AlphaFoldDB" id="F9HM04"/>
<name>F9HM04_STRMT</name>
<evidence type="ECO:0000313" key="2">
    <source>
        <dbReference type="Proteomes" id="UP000004568"/>
    </source>
</evidence>
<organism evidence="1 2">
    <name type="scientific">Streptococcus mitis SK1080</name>
    <dbReference type="NCBI Taxonomy" id="1008453"/>
    <lineage>
        <taxon>Bacteria</taxon>
        <taxon>Bacillati</taxon>
        <taxon>Bacillota</taxon>
        <taxon>Bacilli</taxon>
        <taxon>Lactobacillales</taxon>
        <taxon>Streptococcaceae</taxon>
        <taxon>Streptococcus</taxon>
        <taxon>Streptococcus mitis group</taxon>
    </lineage>
</organism>
<accession>F9HM04</accession>
<sequence>MTTRFSALSVLVHVFLFPREESSDANIKNFGCLDMAVSLFDVI</sequence>
<gene>
    <name evidence="1" type="ORF">HMPREF9957_0967</name>
</gene>
<comment type="caution">
    <text evidence="1">The sequence shown here is derived from an EMBL/GenBank/DDBJ whole genome shotgun (WGS) entry which is preliminary data.</text>
</comment>
<evidence type="ECO:0000313" key="1">
    <source>
        <dbReference type="EMBL" id="EGP68872.1"/>
    </source>
</evidence>
<proteinExistence type="predicted"/>
<dbReference type="PATRIC" id="fig|1008453.3.peg.709"/>
<dbReference type="EMBL" id="AFQV01000017">
    <property type="protein sequence ID" value="EGP68872.1"/>
    <property type="molecule type" value="Genomic_DNA"/>
</dbReference>
<protein>
    <submittedName>
        <fullName evidence="1">Uncharacterized protein</fullName>
    </submittedName>
</protein>
<dbReference type="Proteomes" id="UP000004568">
    <property type="component" value="Unassembled WGS sequence"/>
</dbReference>
<reference evidence="1 2" key="1">
    <citation type="submission" date="2011-05" db="EMBL/GenBank/DDBJ databases">
        <authorList>
            <person name="Durkin A.S."/>
            <person name="Radune D."/>
            <person name="Hostetler J."/>
            <person name="Torralba M."/>
            <person name="Gillis M."/>
            <person name="Methe B."/>
            <person name="Sutton G."/>
            <person name="Nelson K.E."/>
        </authorList>
    </citation>
    <scope>NUCLEOTIDE SEQUENCE [LARGE SCALE GENOMIC DNA]</scope>
    <source>
        <strain evidence="1 2">SK1080</strain>
    </source>
</reference>